<comment type="caution">
    <text evidence="1">The sequence shown here is derived from an EMBL/GenBank/DDBJ whole genome shotgun (WGS) entry which is preliminary data.</text>
</comment>
<proteinExistence type="predicted"/>
<evidence type="ECO:0000313" key="1">
    <source>
        <dbReference type="EMBL" id="PNP88419.1"/>
    </source>
</evidence>
<sequence>MEKKGKLEKKIKKIVNVSAISLISLNNATFLELSDNFFSRMLVFYEKFEYTINNDNHFQLENVNVLEGA</sequence>
<dbReference type="Proteomes" id="UP000236500">
    <property type="component" value="Unassembled WGS sequence"/>
</dbReference>
<dbReference type="EMBL" id="MPDH01000022">
    <property type="protein sequence ID" value="PNP88419.1"/>
    <property type="molecule type" value="Genomic_DNA"/>
</dbReference>
<organism evidence="1 2">
    <name type="scientific">Listeria newyorkensis</name>
    <dbReference type="NCBI Taxonomy" id="1497681"/>
    <lineage>
        <taxon>Bacteria</taxon>
        <taxon>Bacillati</taxon>
        <taxon>Bacillota</taxon>
        <taxon>Bacilli</taxon>
        <taxon>Bacillales</taxon>
        <taxon>Listeriaceae</taxon>
        <taxon>Listeria</taxon>
    </lineage>
</organism>
<accession>A0ABX4XID4</accession>
<name>A0ABX4XID4_9LIST</name>
<reference evidence="1 2" key="1">
    <citation type="submission" date="2016-11" db="EMBL/GenBank/DDBJ databases">
        <title>Whole Genome Sequence of Listeria newyorkensis.</title>
        <authorList>
            <person name="Frink S."/>
            <person name="Morales C."/>
            <person name="Kiang D."/>
        </authorList>
    </citation>
    <scope>NUCLEOTIDE SEQUENCE [LARGE SCALE GENOMIC DNA]</scope>
    <source>
        <strain evidence="1 2">F1604011-044</strain>
    </source>
</reference>
<protein>
    <submittedName>
        <fullName evidence="1">Uncharacterized protein</fullName>
    </submittedName>
</protein>
<evidence type="ECO:0000313" key="2">
    <source>
        <dbReference type="Proteomes" id="UP000236500"/>
    </source>
</evidence>
<gene>
    <name evidence="1" type="ORF">BMT55_14575</name>
</gene>
<keyword evidence="2" id="KW-1185">Reference proteome</keyword>